<dbReference type="EMBL" id="MU006784">
    <property type="protein sequence ID" value="KAF2640745.1"/>
    <property type="molecule type" value="Genomic_DNA"/>
</dbReference>
<accession>A0A6A6RZS5</accession>
<feature type="compositionally biased region" description="Polar residues" evidence="1">
    <location>
        <begin position="445"/>
        <end position="459"/>
    </location>
</feature>
<proteinExistence type="predicted"/>
<feature type="compositionally biased region" description="Pro residues" evidence="1">
    <location>
        <begin position="232"/>
        <end position="254"/>
    </location>
</feature>
<dbReference type="Proteomes" id="UP000799753">
    <property type="component" value="Unassembled WGS sequence"/>
</dbReference>
<organism evidence="2 3">
    <name type="scientific">Massarina eburnea CBS 473.64</name>
    <dbReference type="NCBI Taxonomy" id="1395130"/>
    <lineage>
        <taxon>Eukaryota</taxon>
        <taxon>Fungi</taxon>
        <taxon>Dikarya</taxon>
        <taxon>Ascomycota</taxon>
        <taxon>Pezizomycotina</taxon>
        <taxon>Dothideomycetes</taxon>
        <taxon>Pleosporomycetidae</taxon>
        <taxon>Pleosporales</taxon>
        <taxon>Massarineae</taxon>
        <taxon>Massarinaceae</taxon>
        <taxon>Massarina</taxon>
    </lineage>
</organism>
<gene>
    <name evidence="2" type="ORF">P280DRAFT_543570</name>
</gene>
<evidence type="ECO:0000313" key="3">
    <source>
        <dbReference type="Proteomes" id="UP000799753"/>
    </source>
</evidence>
<evidence type="ECO:0000313" key="2">
    <source>
        <dbReference type="EMBL" id="KAF2640745.1"/>
    </source>
</evidence>
<feature type="region of interest" description="Disordered" evidence="1">
    <location>
        <begin position="100"/>
        <end position="528"/>
    </location>
</feature>
<sequence>MSGPERPPEIAVPTTKLKRKQLSDEDQAELDKLDGAFKRIKKTVPQAPYILSTPSLYPYQYHSRQEAQAWMMGRLFKSDEEHLQYRTFLFREPYQDCFTLQPDEEDEPEPEPPQPKPQPKNTSSQAPKKKISLSAYKSKQANGVITPGSKKVSPNLPPTKAPIAQTNGVKPPEKPAPAVQKPDEAKPQKRYPEKRPRDNRPSPAPAPPQKPEPAESKIKVDKSDPSNSTPHGLPPMLSPVDPPLSNPYGLPPILSPTLPSTITEELKKLETQRNRADSNTSSSSTDRKSQLLNVPETSSQKQGPGVKSASRERSVSMSGKSPAKSPAVHAPTQNDDDDFESLVVRLKYTKKTRDTIKQLLKLPPKRECHADKKKDRDETPKDRPVQAQKKPVDVVASKPKPIPKVAARRPESSKAPAGATKVADKRPRIEDDVAQPTASKRPRPSTLQEGPNTPKDQILSSPANKASAKSSAQKSQATHTTPRKDLKAINMLRTNSAEGYDSTPGRGNTPATSKHFDGKAPTSSPLNTKKQADISLLQQLSAKLNHMGRTLKYDSKKFEDEKGGKKDDRKRAAVIGLECILAYMAAFYTQDTALHLRGRLPEVEGTWKMLLDLCVSYSRLTKDLHLDGFRSYLASVIASGICQLLTPRAPNPQAHDSPHDVPHPELAKQHGQLSENFAKLTDNYMRLLHHTQDARIALPMEDLQKLFPKTWAGAEPNAKLARVAEKVNGPKLSGPYFLPIANDTTPIQAVRFGLKFLHEYCEKERLDHIIRVNLDRPE</sequence>
<protein>
    <submittedName>
        <fullName evidence="2">Uncharacterized protein</fullName>
    </submittedName>
</protein>
<feature type="compositionally biased region" description="Basic and acidic residues" evidence="1">
    <location>
        <begin position="212"/>
        <end position="224"/>
    </location>
</feature>
<feature type="compositionally biased region" description="Basic and acidic residues" evidence="1">
    <location>
        <begin position="422"/>
        <end position="431"/>
    </location>
</feature>
<evidence type="ECO:0000256" key="1">
    <source>
        <dbReference type="SAM" id="MobiDB-lite"/>
    </source>
</evidence>
<feature type="compositionally biased region" description="Pro residues" evidence="1">
    <location>
        <begin position="202"/>
        <end position="211"/>
    </location>
</feature>
<keyword evidence="3" id="KW-1185">Reference proteome</keyword>
<dbReference type="AlphaFoldDB" id="A0A6A6RZS5"/>
<feature type="compositionally biased region" description="Basic and acidic residues" evidence="1">
    <location>
        <begin position="364"/>
        <end position="384"/>
    </location>
</feature>
<feature type="compositionally biased region" description="Basic and acidic residues" evidence="1">
    <location>
        <begin position="264"/>
        <end position="276"/>
    </location>
</feature>
<name>A0A6A6RZS5_9PLEO</name>
<dbReference type="OrthoDB" id="284473at2759"/>
<feature type="compositionally biased region" description="Basic and acidic residues" evidence="1">
    <location>
        <begin position="181"/>
        <end position="200"/>
    </location>
</feature>
<reference evidence="2" key="1">
    <citation type="journal article" date="2020" name="Stud. Mycol.">
        <title>101 Dothideomycetes genomes: a test case for predicting lifestyles and emergence of pathogens.</title>
        <authorList>
            <person name="Haridas S."/>
            <person name="Albert R."/>
            <person name="Binder M."/>
            <person name="Bloem J."/>
            <person name="Labutti K."/>
            <person name="Salamov A."/>
            <person name="Andreopoulos B."/>
            <person name="Baker S."/>
            <person name="Barry K."/>
            <person name="Bills G."/>
            <person name="Bluhm B."/>
            <person name="Cannon C."/>
            <person name="Castanera R."/>
            <person name="Culley D."/>
            <person name="Daum C."/>
            <person name="Ezra D."/>
            <person name="Gonzalez J."/>
            <person name="Henrissat B."/>
            <person name="Kuo A."/>
            <person name="Liang C."/>
            <person name="Lipzen A."/>
            <person name="Lutzoni F."/>
            <person name="Magnuson J."/>
            <person name="Mondo S."/>
            <person name="Nolan M."/>
            <person name="Ohm R."/>
            <person name="Pangilinan J."/>
            <person name="Park H.-J."/>
            <person name="Ramirez L."/>
            <person name="Alfaro M."/>
            <person name="Sun H."/>
            <person name="Tritt A."/>
            <person name="Yoshinaga Y."/>
            <person name="Zwiers L.-H."/>
            <person name="Turgeon B."/>
            <person name="Goodwin S."/>
            <person name="Spatafora J."/>
            <person name="Crous P."/>
            <person name="Grigoriev I."/>
        </authorList>
    </citation>
    <scope>NUCLEOTIDE SEQUENCE</scope>
    <source>
        <strain evidence="2">CBS 473.64</strain>
    </source>
</reference>
<feature type="compositionally biased region" description="Polar residues" evidence="1">
    <location>
        <begin position="290"/>
        <end position="302"/>
    </location>
</feature>
<feature type="compositionally biased region" description="Low complexity" evidence="1">
    <location>
        <begin position="460"/>
        <end position="477"/>
    </location>
</feature>
<feature type="region of interest" description="Disordered" evidence="1">
    <location>
        <begin position="1"/>
        <end position="26"/>
    </location>
</feature>